<dbReference type="PANTHER" id="PTHR31272:SF9">
    <property type="entry name" value="BLL1027 PROTEIN"/>
    <property type="match status" value="1"/>
</dbReference>
<dbReference type="EMBL" id="QGTJ01000001">
    <property type="protein sequence ID" value="PWV65589.1"/>
    <property type="molecule type" value="Genomic_DNA"/>
</dbReference>
<evidence type="ECO:0000256" key="4">
    <source>
        <dbReference type="ARBA" id="ARBA00022748"/>
    </source>
</evidence>
<dbReference type="RefSeq" id="WP_110016594.1">
    <property type="nucleotide sequence ID" value="NZ_QGTJ01000001.1"/>
</dbReference>
<evidence type="ECO:0000256" key="6">
    <source>
        <dbReference type="ARBA" id="ARBA00023136"/>
    </source>
</evidence>
<gene>
    <name evidence="9" type="ORF">C7443_10173</name>
</gene>
<accession>A0A317N4A4</accession>
<evidence type="ECO:0000256" key="5">
    <source>
        <dbReference type="ARBA" id="ARBA00022989"/>
    </source>
</evidence>
<dbReference type="GO" id="GO:0017004">
    <property type="term" value="P:cytochrome complex assembly"/>
    <property type="evidence" value="ECO:0007669"/>
    <property type="project" value="UniProtKB-KW"/>
</dbReference>
<dbReference type="OrthoDB" id="9811352at2"/>
<dbReference type="Pfam" id="PF02683">
    <property type="entry name" value="DsbD_TM"/>
    <property type="match status" value="1"/>
</dbReference>
<feature type="domain" description="Cytochrome C biogenesis protein transmembrane" evidence="8">
    <location>
        <begin position="7"/>
        <end position="186"/>
    </location>
</feature>
<name>A0A317N4A4_9GAMM</name>
<feature type="transmembrane region" description="Helical" evidence="7">
    <location>
        <begin position="199"/>
        <end position="216"/>
    </location>
</feature>
<evidence type="ECO:0000313" key="9">
    <source>
        <dbReference type="EMBL" id="PWV65589.1"/>
    </source>
</evidence>
<keyword evidence="10" id="KW-1185">Reference proteome</keyword>
<dbReference type="PANTHER" id="PTHR31272">
    <property type="entry name" value="CYTOCHROME C-TYPE BIOGENESIS PROTEIN HI_1454-RELATED"/>
    <property type="match status" value="1"/>
</dbReference>
<evidence type="ECO:0000313" key="10">
    <source>
        <dbReference type="Proteomes" id="UP000246569"/>
    </source>
</evidence>
<feature type="transmembrane region" description="Helical" evidence="7">
    <location>
        <begin position="123"/>
        <end position="148"/>
    </location>
</feature>
<dbReference type="InterPro" id="IPR003834">
    <property type="entry name" value="Cyt_c_assmbl_TM_dom"/>
</dbReference>
<feature type="transmembrane region" description="Helical" evidence="7">
    <location>
        <begin position="6"/>
        <end position="29"/>
    </location>
</feature>
<reference evidence="9 10" key="1">
    <citation type="submission" date="2018-05" db="EMBL/GenBank/DDBJ databases">
        <title>Genomic Encyclopedia of Type Strains, Phase IV (KMG-IV): sequencing the most valuable type-strain genomes for metagenomic binning, comparative biology and taxonomic classification.</title>
        <authorList>
            <person name="Goeker M."/>
        </authorList>
    </citation>
    <scope>NUCLEOTIDE SEQUENCE [LARGE SCALE GENOMIC DNA]</scope>
    <source>
        <strain evidence="9 10">DSM 23606</strain>
    </source>
</reference>
<keyword evidence="3 7" id="KW-0812">Transmembrane</keyword>
<dbReference type="Proteomes" id="UP000246569">
    <property type="component" value="Unassembled WGS sequence"/>
</dbReference>
<organism evidence="9 10">
    <name type="scientific">Plasticicumulans acidivorans</name>
    <dbReference type="NCBI Taxonomy" id="886464"/>
    <lineage>
        <taxon>Bacteria</taxon>
        <taxon>Pseudomonadati</taxon>
        <taxon>Pseudomonadota</taxon>
        <taxon>Gammaproteobacteria</taxon>
        <taxon>Candidatus Competibacteraceae</taxon>
        <taxon>Plasticicumulans</taxon>
    </lineage>
</organism>
<feature type="transmembrane region" description="Helical" evidence="7">
    <location>
        <begin position="41"/>
        <end position="65"/>
    </location>
</feature>
<evidence type="ECO:0000256" key="2">
    <source>
        <dbReference type="ARBA" id="ARBA00006143"/>
    </source>
</evidence>
<comment type="caution">
    <text evidence="9">The sequence shown here is derived from an EMBL/GenBank/DDBJ whole genome shotgun (WGS) entry which is preliminary data.</text>
</comment>
<protein>
    <submittedName>
        <fullName evidence="9">Cytochrome c biogenesis transmembrane protein</fullName>
    </submittedName>
</protein>
<proteinExistence type="inferred from homology"/>
<keyword evidence="4" id="KW-0201">Cytochrome c-type biogenesis</keyword>
<sequence>MLANYGLGFTAGVLSTLSPCVLPLLPIVIGSALSVHRLGALALASGLALAFTAVGVFIAAVGFSLGLDAGVLREFGALLLLVVGAVLLSRSLQARFAQATAGLGDLGQNWLARLRFGGLGGQFALGLLLGLVWSPCVGPTLGAATLLASQSGQLAPAALLMLVFGIGAALPLLLVGTLSRQWLGRVRGGLLKAGSAGKRALGAILVVGGVLILSGLDRALESTLVAWSPAWLTTLTTRF</sequence>
<comment type="similarity">
    <text evidence="2">Belongs to the DsbD family.</text>
</comment>
<keyword evidence="6 7" id="KW-0472">Membrane</keyword>
<feature type="transmembrane region" description="Helical" evidence="7">
    <location>
        <begin position="71"/>
        <end position="88"/>
    </location>
</feature>
<dbReference type="GO" id="GO:0016020">
    <property type="term" value="C:membrane"/>
    <property type="evidence" value="ECO:0007669"/>
    <property type="project" value="UniProtKB-SubCell"/>
</dbReference>
<feature type="transmembrane region" description="Helical" evidence="7">
    <location>
        <begin position="154"/>
        <end position="178"/>
    </location>
</feature>
<evidence type="ECO:0000256" key="3">
    <source>
        <dbReference type="ARBA" id="ARBA00022692"/>
    </source>
</evidence>
<dbReference type="InterPro" id="IPR051790">
    <property type="entry name" value="Cytochrome_c-biogenesis_DsbD"/>
</dbReference>
<evidence type="ECO:0000256" key="1">
    <source>
        <dbReference type="ARBA" id="ARBA00004141"/>
    </source>
</evidence>
<evidence type="ECO:0000259" key="8">
    <source>
        <dbReference type="Pfam" id="PF02683"/>
    </source>
</evidence>
<keyword evidence="5 7" id="KW-1133">Transmembrane helix</keyword>
<evidence type="ECO:0000256" key="7">
    <source>
        <dbReference type="SAM" id="Phobius"/>
    </source>
</evidence>
<dbReference type="AlphaFoldDB" id="A0A317N4A4"/>
<comment type="subcellular location">
    <subcellularLocation>
        <location evidence="1">Membrane</location>
        <topology evidence="1">Multi-pass membrane protein</topology>
    </subcellularLocation>
</comment>